<organism evidence="1 2">
    <name type="scientific">Dentiscutata heterogama</name>
    <dbReference type="NCBI Taxonomy" id="1316150"/>
    <lineage>
        <taxon>Eukaryota</taxon>
        <taxon>Fungi</taxon>
        <taxon>Fungi incertae sedis</taxon>
        <taxon>Mucoromycota</taxon>
        <taxon>Glomeromycotina</taxon>
        <taxon>Glomeromycetes</taxon>
        <taxon>Diversisporales</taxon>
        <taxon>Gigasporaceae</taxon>
        <taxon>Dentiscutata</taxon>
    </lineage>
</organism>
<keyword evidence="2" id="KW-1185">Reference proteome</keyword>
<proteinExistence type="predicted"/>
<dbReference type="Proteomes" id="UP000789702">
    <property type="component" value="Unassembled WGS sequence"/>
</dbReference>
<feature type="non-terminal residue" evidence="1">
    <location>
        <position position="80"/>
    </location>
</feature>
<evidence type="ECO:0000313" key="2">
    <source>
        <dbReference type="Proteomes" id="UP000789702"/>
    </source>
</evidence>
<dbReference type="EMBL" id="CAJVPU010039681">
    <property type="protein sequence ID" value="CAG8737623.1"/>
    <property type="molecule type" value="Genomic_DNA"/>
</dbReference>
<name>A0ACA9Q6E1_9GLOM</name>
<gene>
    <name evidence="1" type="ORF">DHETER_LOCUS13844</name>
</gene>
<evidence type="ECO:0000313" key="1">
    <source>
        <dbReference type="EMBL" id="CAG8737623.1"/>
    </source>
</evidence>
<protein>
    <submittedName>
        <fullName evidence="1">4395_t:CDS:1</fullName>
    </submittedName>
</protein>
<comment type="caution">
    <text evidence="1">The sequence shown here is derived from an EMBL/GenBank/DDBJ whole genome shotgun (WGS) entry which is preliminary data.</text>
</comment>
<accession>A0ACA9Q6E1</accession>
<sequence length="80" mass="8976">LMQSLKLSRHPLNVHLYLLPGVLTTISTALLLLGGISSVIKVIKKKPRQKSQIAFPEIEKTSWVINSKGEYVYKDTKCNP</sequence>
<feature type="non-terminal residue" evidence="1">
    <location>
        <position position="1"/>
    </location>
</feature>
<reference evidence="1" key="1">
    <citation type="submission" date="2021-06" db="EMBL/GenBank/DDBJ databases">
        <authorList>
            <person name="Kallberg Y."/>
            <person name="Tangrot J."/>
            <person name="Rosling A."/>
        </authorList>
    </citation>
    <scope>NUCLEOTIDE SEQUENCE</scope>
    <source>
        <strain evidence="1">IL203A</strain>
    </source>
</reference>